<dbReference type="Gene3D" id="3.40.390.10">
    <property type="entry name" value="Collagenase (Catalytic Domain)"/>
    <property type="match status" value="1"/>
</dbReference>
<sequence>MHHYPFVKMRSRNFTSGERHKRSIVCSNRLWDNASTVTFSFMEDLPDELAYRVERIIRQWEPFVSLTFAQVEQGLGQIRIALNGEANWSEIGTEALEVDPEEPTLVIQTEPQHPLFEATLLHEFGHALGFHHAHLHPDANIPWDIEAVYKYFSETQGWNREEIELNIFRLDSCDITSRGEYDSLSILHYPVPNFLTHGNFEIAFNLKLSERDKRLAKQSYPAIDYQAQVI</sequence>
<dbReference type="Proteomes" id="UP000283650">
    <property type="component" value="Unassembled WGS sequence"/>
</dbReference>
<accession>A0A423NIH5</accession>
<evidence type="ECO:0000313" key="2">
    <source>
        <dbReference type="EMBL" id="RON98079.1"/>
    </source>
</evidence>
<dbReference type="GO" id="GO:0004222">
    <property type="term" value="F:metalloendopeptidase activity"/>
    <property type="evidence" value="ECO:0007669"/>
    <property type="project" value="InterPro"/>
</dbReference>
<dbReference type="Pfam" id="PF01400">
    <property type="entry name" value="Astacin"/>
    <property type="match status" value="1"/>
</dbReference>
<evidence type="ECO:0000259" key="1">
    <source>
        <dbReference type="SMART" id="SM00235"/>
    </source>
</evidence>
<protein>
    <submittedName>
        <fullName evidence="2">Peptidase M12</fullName>
    </submittedName>
</protein>
<reference evidence="2 3" key="1">
    <citation type="submission" date="2016-10" db="EMBL/GenBank/DDBJ databases">
        <title>Comparative genome analysis of multiple Pseudomonas spp. focuses on biocontrol and plant growth promoting traits.</title>
        <authorList>
            <person name="Tao X.-Y."/>
            <person name="Taylor C.G."/>
        </authorList>
    </citation>
    <scope>NUCLEOTIDE SEQUENCE [LARGE SCALE GENOMIC DNA]</scope>
    <source>
        <strain evidence="2 3">2F9</strain>
    </source>
</reference>
<dbReference type="GO" id="GO:0008270">
    <property type="term" value="F:zinc ion binding"/>
    <property type="evidence" value="ECO:0007669"/>
    <property type="project" value="InterPro"/>
</dbReference>
<dbReference type="InterPro" id="IPR001506">
    <property type="entry name" value="Peptidase_M12A"/>
</dbReference>
<dbReference type="AlphaFoldDB" id="A0A423NIH5"/>
<dbReference type="GO" id="GO:0006508">
    <property type="term" value="P:proteolysis"/>
    <property type="evidence" value="ECO:0007669"/>
    <property type="project" value="InterPro"/>
</dbReference>
<dbReference type="EMBL" id="MOBY01000001">
    <property type="protein sequence ID" value="RON98079.1"/>
    <property type="molecule type" value="Genomic_DNA"/>
</dbReference>
<dbReference type="InterPro" id="IPR006026">
    <property type="entry name" value="Peptidase_Metallo"/>
</dbReference>
<dbReference type="InterPro" id="IPR024079">
    <property type="entry name" value="MetalloPept_cat_dom_sf"/>
</dbReference>
<proteinExistence type="predicted"/>
<comment type="caution">
    <text evidence="2">The sequence shown here is derived from an EMBL/GenBank/DDBJ whole genome shotgun (WGS) entry which is preliminary data.</text>
</comment>
<dbReference type="SMART" id="SM00235">
    <property type="entry name" value="ZnMc"/>
    <property type="match status" value="1"/>
</dbReference>
<name>A0A423NIH5_PSEFL</name>
<dbReference type="SUPFAM" id="SSF55486">
    <property type="entry name" value="Metalloproteases ('zincins'), catalytic domain"/>
    <property type="match status" value="1"/>
</dbReference>
<gene>
    <name evidence="2" type="ORF">BK672_00240</name>
</gene>
<organism evidence="2 3">
    <name type="scientific">Pseudomonas fluorescens</name>
    <dbReference type="NCBI Taxonomy" id="294"/>
    <lineage>
        <taxon>Bacteria</taxon>
        <taxon>Pseudomonadati</taxon>
        <taxon>Pseudomonadota</taxon>
        <taxon>Gammaproteobacteria</taxon>
        <taxon>Pseudomonadales</taxon>
        <taxon>Pseudomonadaceae</taxon>
        <taxon>Pseudomonas</taxon>
    </lineage>
</organism>
<dbReference type="RefSeq" id="WP_095112518.1">
    <property type="nucleotide sequence ID" value="NZ_MOBY01000001.1"/>
</dbReference>
<evidence type="ECO:0000313" key="3">
    <source>
        <dbReference type="Proteomes" id="UP000283650"/>
    </source>
</evidence>
<feature type="domain" description="Peptidase metallopeptidase" evidence="1">
    <location>
        <begin position="27"/>
        <end position="165"/>
    </location>
</feature>